<keyword evidence="2" id="KW-1185">Reference proteome</keyword>
<sequence>MATRTALLIIDMQSFFEPMTSPPMLTNLTKLSTHFRSKGSLQIFTRHGHSQDELSGTTKNQLVRKWGAAGSIAYGSPDWELMPQIQKLADANRDENETEILAKNTYDSFINTKLEEVLREKGV</sequence>
<protein>
    <submittedName>
        <fullName evidence="1">Uncharacterized protein</fullName>
    </submittedName>
</protein>
<proteinExistence type="predicted"/>
<organism evidence="1 2">
    <name type="scientific">Coniosporium uncinatum</name>
    <dbReference type="NCBI Taxonomy" id="93489"/>
    <lineage>
        <taxon>Eukaryota</taxon>
        <taxon>Fungi</taxon>
        <taxon>Dikarya</taxon>
        <taxon>Ascomycota</taxon>
        <taxon>Pezizomycotina</taxon>
        <taxon>Dothideomycetes</taxon>
        <taxon>Dothideomycetes incertae sedis</taxon>
        <taxon>Coniosporium</taxon>
    </lineage>
</organism>
<dbReference type="Proteomes" id="UP001186974">
    <property type="component" value="Unassembled WGS sequence"/>
</dbReference>
<name>A0ACC3DTI2_9PEZI</name>
<comment type="caution">
    <text evidence="1">The sequence shown here is derived from an EMBL/GenBank/DDBJ whole genome shotgun (WGS) entry which is preliminary data.</text>
</comment>
<evidence type="ECO:0000313" key="1">
    <source>
        <dbReference type="EMBL" id="KAK3079994.1"/>
    </source>
</evidence>
<gene>
    <name evidence="1" type="ORF">LTS18_003423</name>
</gene>
<reference evidence="1" key="1">
    <citation type="submission" date="2024-09" db="EMBL/GenBank/DDBJ databases">
        <title>Black Yeasts Isolated from many extreme environments.</title>
        <authorList>
            <person name="Coleine C."/>
            <person name="Stajich J.E."/>
            <person name="Selbmann L."/>
        </authorList>
    </citation>
    <scope>NUCLEOTIDE SEQUENCE</scope>
    <source>
        <strain evidence="1">CCFEE 5737</strain>
    </source>
</reference>
<dbReference type="EMBL" id="JAWDJW010000806">
    <property type="protein sequence ID" value="KAK3079994.1"/>
    <property type="molecule type" value="Genomic_DNA"/>
</dbReference>
<evidence type="ECO:0000313" key="2">
    <source>
        <dbReference type="Proteomes" id="UP001186974"/>
    </source>
</evidence>
<feature type="non-terminal residue" evidence="1">
    <location>
        <position position="123"/>
    </location>
</feature>
<accession>A0ACC3DTI2</accession>